<sequence>MRLKHPTIAFILSLQIIPCYAGFSPEQVAAWQQEIAQLNYSQNAQQQQENSSIDPRQQQALDQLNRLKSNSPLTPENLKFSEERIAKIKAKAQHKINNPDYYDRIQLFEHCSTDIRLYCAHHNQSLDTVRNCLTAKQSRVSIGCNQALAHRHSGKKTIGTLLYRNIAIPEGSVFYSIAKDQKVGVSLSRPTTMQGISIKRDLIFWPSGQIAQFTPTDNIRYNGLIFPSNLPVKLFENGDLEFFYLAAPTQIGNVLFEPGKPIYRNSPTTTWMQ</sequence>
<evidence type="ECO:0000313" key="2">
    <source>
        <dbReference type="EMBL" id="KAB1179946.1"/>
    </source>
</evidence>
<name>A0AAD3WX87_PHODD</name>
<dbReference type="AlphaFoldDB" id="A0AAD3WX87"/>
<gene>
    <name evidence="2" type="ORF">F6450_12235</name>
</gene>
<keyword evidence="1" id="KW-0732">Signal</keyword>
<accession>A0AAD3WX87</accession>
<evidence type="ECO:0000256" key="1">
    <source>
        <dbReference type="SAM" id="SignalP"/>
    </source>
</evidence>
<comment type="caution">
    <text evidence="2">The sequence shown here is derived from an EMBL/GenBank/DDBJ whole genome shotgun (WGS) entry which is preliminary data.</text>
</comment>
<feature type="signal peptide" evidence="1">
    <location>
        <begin position="1"/>
        <end position="21"/>
    </location>
</feature>
<dbReference type="Proteomes" id="UP000480943">
    <property type="component" value="Unassembled WGS sequence"/>
</dbReference>
<reference evidence="2 3" key="1">
    <citation type="submission" date="2019-09" db="EMBL/GenBank/DDBJ databases">
        <title>Photobacterium damselae subsp. damselae CDC-2227-81, a human clinical isolate.</title>
        <authorList>
            <person name="Osorio C.R."/>
        </authorList>
    </citation>
    <scope>NUCLEOTIDE SEQUENCE [LARGE SCALE GENOMIC DNA]</scope>
    <source>
        <strain evidence="2 3">CDC-2227-81</strain>
    </source>
</reference>
<organism evidence="2 3">
    <name type="scientific">Photobacterium damselae subsp. damselae</name>
    <name type="common">Listonella damsela</name>
    <dbReference type="NCBI Taxonomy" id="85581"/>
    <lineage>
        <taxon>Bacteria</taxon>
        <taxon>Pseudomonadati</taxon>
        <taxon>Pseudomonadota</taxon>
        <taxon>Gammaproteobacteria</taxon>
        <taxon>Vibrionales</taxon>
        <taxon>Vibrionaceae</taxon>
        <taxon>Photobacterium</taxon>
    </lineage>
</organism>
<dbReference type="RefSeq" id="WP_151182869.1">
    <property type="nucleotide sequence ID" value="NZ_JABXOQ010000064.1"/>
</dbReference>
<feature type="chain" id="PRO_5042080235" evidence="1">
    <location>
        <begin position="22"/>
        <end position="273"/>
    </location>
</feature>
<protein>
    <submittedName>
        <fullName evidence="2">Uncharacterized protein</fullName>
    </submittedName>
</protein>
<proteinExistence type="predicted"/>
<evidence type="ECO:0000313" key="3">
    <source>
        <dbReference type="Proteomes" id="UP000480943"/>
    </source>
</evidence>
<dbReference type="EMBL" id="VZUQ01000068">
    <property type="protein sequence ID" value="KAB1179946.1"/>
    <property type="molecule type" value="Genomic_DNA"/>
</dbReference>